<dbReference type="Proteomes" id="UP000185192">
    <property type="component" value="Unassembled WGS sequence"/>
</dbReference>
<comment type="subcellular location">
    <subcellularLocation>
        <location evidence="2">Cell membrane</location>
        <topology evidence="2">Lipid-anchor</topology>
    </subcellularLocation>
</comment>
<accession>A0A1N6CQL8</accession>
<evidence type="ECO:0000313" key="4">
    <source>
        <dbReference type="Proteomes" id="UP000185192"/>
    </source>
</evidence>
<organism evidence="3 4">
    <name type="scientific">Parasphingorhabdus marina DSM 22363</name>
    <dbReference type="NCBI Taxonomy" id="1123272"/>
    <lineage>
        <taxon>Bacteria</taxon>
        <taxon>Pseudomonadati</taxon>
        <taxon>Pseudomonadota</taxon>
        <taxon>Alphaproteobacteria</taxon>
        <taxon>Sphingomonadales</taxon>
        <taxon>Sphingomonadaceae</taxon>
        <taxon>Parasphingorhabdus</taxon>
    </lineage>
</organism>
<dbReference type="PROSITE" id="PS51257">
    <property type="entry name" value="PROKAR_LIPOPROTEIN"/>
    <property type="match status" value="1"/>
</dbReference>
<keyword evidence="2" id="KW-1134">Transmembrane beta strand</keyword>
<keyword evidence="2" id="KW-0472">Membrane</keyword>
<evidence type="ECO:0000256" key="1">
    <source>
        <dbReference type="ARBA" id="ARBA00007613"/>
    </source>
</evidence>
<dbReference type="Pfam" id="PF02321">
    <property type="entry name" value="OEP"/>
    <property type="match status" value="2"/>
</dbReference>
<gene>
    <name evidence="3" type="ORF">SAMN02745824_0750</name>
</gene>
<dbReference type="STRING" id="1123272.SAMN02745824_0750"/>
<dbReference type="GO" id="GO:0005886">
    <property type="term" value="C:plasma membrane"/>
    <property type="evidence" value="ECO:0007669"/>
    <property type="project" value="UniProtKB-SubCell"/>
</dbReference>
<dbReference type="SUPFAM" id="SSF56954">
    <property type="entry name" value="Outer membrane efflux proteins (OEP)"/>
    <property type="match status" value="1"/>
</dbReference>
<dbReference type="InterPro" id="IPR003423">
    <property type="entry name" value="OMP_efflux"/>
</dbReference>
<reference evidence="4" key="1">
    <citation type="submission" date="2016-11" db="EMBL/GenBank/DDBJ databases">
        <authorList>
            <person name="Varghese N."/>
            <person name="Submissions S."/>
        </authorList>
    </citation>
    <scope>NUCLEOTIDE SEQUENCE [LARGE SCALE GENOMIC DNA]</scope>
    <source>
        <strain evidence="4">DSM 22363</strain>
    </source>
</reference>
<protein>
    <submittedName>
        <fullName evidence="3">Efflux transporter, outer membrane factor (OMF) lipoprotein, NodT family</fullName>
    </submittedName>
</protein>
<dbReference type="NCBIfam" id="TIGR01845">
    <property type="entry name" value="outer_NodT"/>
    <property type="match status" value="1"/>
</dbReference>
<dbReference type="Gene3D" id="2.20.200.10">
    <property type="entry name" value="Outer membrane efflux proteins (OEP)"/>
    <property type="match status" value="1"/>
</dbReference>
<evidence type="ECO:0000313" key="3">
    <source>
        <dbReference type="EMBL" id="SIN60822.1"/>
    </source>
</evidence>
<dbReference type="RefSeq" id="WP_074203777.1">
    <property type="nucleotide sequence ID" value="NZ_FSQW01000001.1"/>
</dbReference>
<dbReference type="OrthoDB" id="7181739at2"/>
<comment type="similarity">
    <text evidence="1 2">Belongs to the outer membrane factor (OMF) (TC 1.B.17) family.</text>
</comment>
<keyword evidence="2" id="KW-0812">Transmembrane</keyword>
<keyword evidence="2" id="KW-0564">Palmitate</keyword>
<dbReference type="AlphaFoldDB" id="A0A1N6CQL8"/>
<dbReference type="InterPro" id="IPR010131">
    <property type="entry name" value="MdtP/NodT-like"/>
</dbReference>
<evidence type="ECO:0000256" key="2">
    <source>
        <dbReference type="RuleBase" id="RU362097"/>
    </source>
</evidence>
<dbReference type="GO" id="GO:0015562">
    <property type="term" value="F:efflux transmembrane transporter activity"/>
    <property type="evidence" value="ECO:0007669"/>
    <property type="project" value="InterPro"/>
</dbReference>
<dbReference type="PANTHER" id="PTHR30203">
    <property type="entry name" value="OUTER MEMBRANE CATION EFFLUX PROTEIN"/>
    <property type="match status" value="1"/>
</dbReference>
<keyword evidence="2 3" id="KW-0449">Lipoprotein</keyword>
<dbReference type="PANTHER" id="PTHR30203:SF21">
    <property type="entry name" value="OUTER MEMBRANE COMPONENT OF MULTIDRUG EFFLUX PUMP-RELATED"/>
    <property type="match status" value="1"/>
</dbReference>
<proteinExistence type="inferred from homology"/>
<sequence length="471" mass="50570">MTRNFCLIMLLPGLSACMTGIDANRELAVQDPPAEFASGTEPGALPANWLDGMDDPLLSTLVREAASGNFDVARSTALVRQARAMAEAANGRQFPQGGLGGSANRNQLSENGFIPVGNVPGFDRTYSLYDIGFDVSYELDIWGRKGNTVRARLADAEAAVQTRRATLLTVMAETARTYGELRSLELQEKAMTSRLASAKEKLRLAELRTKFGEAPLSESIAAAGELDALAAELPPLQGRIRVAMFQLALLTGKQPAELVDRLDGTGSLPALPDAIFAGLPSDMLTRRPDVAAAAFRFDAERQRLKVARADLFPRFFLLGSLGRQERDIDGITSGGSGRYSIGPSFSWPLFEMGTIRAQIRGADAKVDAAASTYEQAVLTALTESESALTRYARSKEAADLAEKSVARAAQNAGLSAELYKSGEVTKLAWLDAQIEQAIAEERHAALRGEAFRNLIAAYKALGGGWPELAEK</sequence>
<keyword evidence="4" id="KW-1185">Reference proteome</keyword>
<name>A0A1N6CQL8_9SPHN</name>
<dbReference type="EMBL" id="FSQW01000001">
    <property type="protein sequence ID" value="SIN60822.1"/>
    <property type="molecule type" value="Genomic_DNA"/>
</dbReference>
<dbReference type="Gene3D" id="1.20.1600.10">
    <property type="entry name" value="Outer membrane efflux proteins (OEP)"/>
    <property type="match status" value="1"/>
</dbReference>